<comment type="caution">
    <text evidence="6">The sequence shown here is derived from an EMBL/GenBank/DDBJ whole genome shotgun (WGS) entry which is preliminary data.</text>
</comment>
<dbReference type="Pfam" id="PF07583">
    <property type="entry name" value="PSCyt2"/>
    <property type="match status" value="1"/>
</dbReference>
<feature type="coiled-coil region" evidence="1">
    <location>
        <begin position="564"/>
        <end position="591"/>
    </location>
</feature>
<organism evidence="6 7">
    <name type="scientific">Prosthecobacter vanneervenii</name>
    <dbReference type="NCBI Taxonomy" id="48466"/>
    <lineage>
        <taxon>Bacteria</taxon>
        <taxon>Pseudomonadati</taxon>
        <taxon>Verrucomicrobiota</taxon>
        <taxon>Verrucomicrobiia</taxon>
        <taxon>Verrucomicrobiales</taxon>
        <taxon>Verrucomicrobiaceae</taxon>
        <taxon>Prosthecobacter</taxon>
    </lineage>
</organism>
<evidence type="ECO:0000256" key="1">
    <source>
        <dbReference type="SAM" id="Coils"/>
    </source>
</evidence>
<evidence type="ECO:0000259" key="4">
    <source>
        <dbReference type="Pfam" id="PF07583"/>
    </source>
</evidence>
<evidence type="ECO:0000313" key="7">
    <source>
        <dbReference type="Proteomes" id="UP000590740"/>
    </source>
</evidence>
<feature type="region of interest" description="Disordered" evidence="2">
    <location>
        <begin position="241"/>
        <end position="264"/>
    </location>
</feature>
<feature type="signal peptide" evidence="3">
    <location>
        <begin position="1"/>
        <end position="20"/>
    </location>
</feature>
<gene>
    <name evidence="6" type="ORF">HNQ65_001470</name>
</gene>
<evidence type="ECO:0000259" key="5">
    <source>
        <dbReference type="Pfam" id="PF07587"/>
    </source>
</evidence>
<proteinExistence type="predicted"/>
<evidence type="ECO:0008006" key="8">
    <source>
        <dbReference type="Google" id="ProtNLM"/>
    </source>
</evidence>
<dbReference type="InterPro" id="IPR022655">
    <property type="entry name" value="DUF1553"/>
</dbReference>
<dbReference type="Proteomes" id="UP000590740">
    <property type="component" value="Unassembled WGS sequence"/>
</dbReference>
<evidence type="ECO:0000313" key="6">
    <source>
        <dbReference type="EMBL" id="MBB5031902.1"/>
    </source>
</evidence>
<evidence type="ECO:0000256" key="2">
    <source>
        <dbReference type="SAM" id="MobiDB-lite"/>
    </source>
</evidence>
<feature type="domain" description="DUF1553" evidence="5">
    <location>
        <begin position="366"/>
        <end position="481"/>
    </location>
</feature>
<feature type="domain" description="DUF1549" evidence="4">
    <location>
        <begin position="32"/>
        <end position="215"/>
    </location>
</feature>
<dbReference type="PANTHER" id="PTHR35889:SF3">
    <property type="entry name" value="F-BOX DOMAIN-CONTAINING PROTEIN"/>
    <property type="match status" value="1"/>
</dbReference>
<dbReference type="RefSeq" id="WP_184338831.1">
    <property type="nucleotide sequence ID" value="NZ_JACHIG010000002.1"/>
</dbReference>
<keyword evidence="1" id="KW-0175">Coiled coil</keyword>
<dbReference type="Pfam" id="PF07587">
    <property type="entry name" value="PSD1"/>
    <property type="match status" value="2"/>
</dbReference>
<keyword evidence="3" id="KW-0732">Signal</keyword>
<sequence>MKKLLIFPLMASAMVTSMQAAGPQDTAAAAKQIDAILAKDWAANKLKGNPQTDDNTFVRRIYLDIIGRIPTTREAEAFLNSTEADKRAKLIDKLLASEAYVQHFFNYWADVLRVTSNGNQTGAITGAAYANFVKDSLRKNKPYDQFVRDMVAAQGKAWEDGAIGYYMRDRGMPLDNMANTVRVFLGTRIECAQCHNHPFDKWTQMQFYKMAAFTYGVQTQDYGGDTVSGVTDLLREKEKAARDAIAEPKRPQRPNINGKMSNEEREKLQKDYLAAYKNYEAEMKEVNKKREEVRQALRKEQRSYQEAMNDVRDTMRYTSVSLRDRKPTLPHDYQYSDAKPNSVVEPGTMMGHECITQPGETPLQAYARWMTSPENPRFTTVIANRLWKRAFGLALIEPLDELMDNTVPMVPELEKHLEKLVVDMKYDMKGVLRVLYNTKTYQAQVTREEHAPGTVYHFTGPLLRRMSAEQMWDSFVTLINPSPDMINEANREVMEQRILQAKKIADGVESLSPEEALAGFKRAADIYSKNRERTDAQQKLFAEARTAAKAAKDEAEAMPEGPARVAAMAKADELKKKADAIRTEVNRIQSEGRRVTFTEVVAPGQKKLYEKVTGKPYATASLTPSKPGASSGADAAPAMMMSGGDSMMMVNGAKMEKIIIPGYDRKELSKEERQAVAQKARDAYAEEADFFGITNEKERKSYIASRERISRDTLRAAELESPAPRGHYLREFGQSDRETIENANSDASVPQALAMMNGSLLPQITSSYSQLMLTVKKAPYPDDKVDAIYMTLLTRKPTANEKAAWLKAQEGGLSNMEDLVFALLNTQQFIFIQ</sequence>
<name>A0A7W7Y9H7_9BACT</name>
<feature type="coiled-coil region" evidence="1">
    <location>
        <begin position="269"/>
        <end position="314"/>
    </location>
</feature>
<reference evidence="6 7" key="1">
    <citation type="submission" date="2020-08" db="EMBL/GenBank/DDBJ databases">
        <title>Genomic Encyclopedia of Type Strains, Phase IV (KMG-IV): sequencing the most valuable type-strain genomes for metagenomic binning, comparative biology and taxonomic classification.</title>
        <authorList>
            <person name="Goeker M."/>
        </authorList>
    </citation>
    <scope>NUCLEOTIDE SEQUENCE [LARGE SCALE GENOMIC DNA]</scope>
    <source>
        <strain evidence="6 7">DSM 12252</strain>
    </source>
</reference>
<feature type="compositionally biased region" description="Basic and acidic residues" evidence="2">
    <location>
        <begin position="241"/>
        <end position="250"/>
    </location>
</feature>
<protein>
    <recommendedName>
        <fullName evidence="8">DUF1549 domain-containing protein</fullName>
    </recommendedName>
</protein>
<feature type="chain" id="PRO_5031340610" description="DUF1549 domain-containing protein" evidence="3">
    <location>
        <begin position="21"/>
        <end position="833"/>
    </location>
</feature>
<feature type="domain" description="DUF1553" evidence="5">
    <location>
        <begin position="708"/>
        <end position="805"/>
    </location>
</feature>
<dbReference type="InterPro" id="IPR011444">
    <property type="entry name" value="DUF1549"/>
</dbReference>
<dbReference type="PANTHER" id="PTHR35889">
    <property type="entry name" value="CYCLOINULO-OLIGOSACCHARIDE FRUCTANOTRANSFERASE-RELATED"/>
    <property type="match status" value="1"/>
</dbReference>
<dbReference type="EMBL" id="JACHIG010000002">
    <property type="protein sequence ID" value="MBB5031902.1"/>
    <property type="molecule type" value="Genomic_DNA"/>
</dbReference>
<keyword evidence="7" id="KW-1185">Reference proteome</keyword>
<evidence type="ECO:0000256" key="3">
    <source>
        <dbReference type="SAM" id="SignalP"/>
    </source>
</evidence>
<dbReference type="AlphaFoldDB" id="A0A7W7Y9H7"/>
<accession>A0A7W7Y9H7</accession>